<dbReference type="AlphaFoldDB" id="A0A3A3GI89"/>
<evidence type="ECO:0000256" key="2">
    <source>
        <dbReference type="ARBA" id="ARBA00022692"/>
    </source>
</evidence>
<dbReference type="InterPro" id="IPR005898">
    <property type="entry name" value="Cyc_pep_transpt_SyrD/YojI"/>
</dbReference>
<dbReference type="PROSITE" id="PS50893">
    <property type="entry name" value="ABC_TRANSPORTER_2"/>
    <property type="match status" value="1"/>
</dbReference>
<feature type="transmembrane region" description="Helical" evidence="7">
    <location>
        <begin position="127"/>
        <end position="149"/>
    </location>
</feature>
<dbReference type="InterPro" id="IPR036640">
    <property type="entry name" value="ABC1_TM_sf"/>
</dbReference>
<gene>
    <name evidence="10" type="ORF">DQX05_20055</name>
</gene>
<dbReference type="Pfam" id="PF00664">
    <property type="entry name" value="ABC_membrane"/>
    <property type="match status" value="1"/>
</dbReference>
<dbReference type="SMART" id="SM00382">
    <property type="entry name" value="AAA"/>
    <property type="match status" value="1"/>
</dbReference>
<dbReference type="PROSITE" id="PS50929">
    <property type="entry name" value="ABC_TM1F"/>
    <property type="match status" value="1"/>
</dbReference>
<dbReference type="Pfam" id="PF00005">
    <property type="entry name" value="ABC_tran"/>
    <property type="match status" value="1"/>
</dbReference>
<dbReference type="InterPro" id="IPR011527">
    <property type="entry name" value="ABC1_TM_dom"/>
</dbReference>
<evidence type="ECO:0000256" key="4">
    <source>
        <dbReference type="ARBA" id="ARBA00022840"/>
    </source>
</evidence>
<dbReference type="GO" id="GO:0034040">
    <property type="term" value="F:ATPase-coupled lipid transmembrane transporter activity"/>
    <property type="evidence" value="ECO:0007669"/>
    <property type="project" value="TreeGrafter"/>
</dbReference>
<evidence type="ECO:0000256" key="1">
    <source>
        <dbReference type="ARBA" id="ARBA00004651"/>
    </source>
</evidence>
<dbReference type="NCBIfam" id="TIGR01194">
    <property type="entry name" value="cyc_pep_trnsptr"/>
    <property type="match status" value="1"/>
</dbReference>
<keyword evidence="3" id="KW-0547">Nucleotide-binding</keyword>
<feature type="transmembrane region" description="Helical" evidence="7">
    <location>
        <begin position="236"/>
        <end position="254"/>
    </location>
</feature>
<proteinExistence type="predicted"/>
<feature type="transmembrane region" description="Helical" evidence="7">
    <location>
        <begin position="97"/>
        <end position="115"/>
    </location>
</feature>
<protein>
    <submittedName>
        <fullName evidence="10">Cyclic peptide export ABC transporter</fullName>
    </submittedName>
</protein>
<dbReference type="InterPro" id="IPR003593">
    <property type="entry name" value="AAA+_ATPase"/>
</dbReference>
<dbReference type="Gene3D" id="1.20.1560.10">
    <property type="entry name" value="ABC transporter type 1, transmembrane domain"/>
    <property type="match status" value="1"/>
</dbReference>
<comment type="caution">
    <text evidence="10">The sequence shown here is derived from an EMBL/GenBank/DDBJ whole genome shotgun (WGS) entry which is preliminary data.</text>
</comment>
<dbReference type="InterPro" id="IPR027417">
    <property type="entry name" value="P-loop_NTPase"/>
</dbReference>
<dbReference type="GO" id="GO:0005886">
    <property type="term" value="C:plasma membrane"/>
    <property type="evidence" value="ECO:0007669"/>
    <property type="project" value="UniProtKB-SubCell"/>
</dbReference>
<dbReference type="RefSeq" id="WP_119795279.1">
    <property type="nucleotide sequence ID" value="NZ_QYZD01000021.1"/>
</dbReference>
<dbReference type="PANTHER" id="PTHR24221">
    <property type="entry name" value="ATP-BINDING CASSETTE SUB-FAMILY B"/>
    <property type="match status" value="1"/>
</dbReference>
<dbReference type="Proteomes" id="UP000266177">
    <property type="component" value="Unassembled WGS sequence"/>
</dbReference>
<name>A0A3A3GI89_PANTH</name>
<evidence type="ECO:0000259" key="9">
    <source>
        <dbReference type="PROSITE" id="PS50929"/>
    </source>
</evidence>
<feature type="transmembrane region" description="Helical" evidence="7">
    <location>
        <begin position="53"/>
        <end position="71"/>
    </location>
</feature>
<feature type="domain" description="ABC transporter" evidence="8">
    <location>
        <begin position="442"/>
        <end position="653"/>
    </location>
</feature>
<comment type="subcellular location">
    <subcellularLocation>
        <location evidence="1">Cell membrane</location>
        <topology evidence="1">Multi-pass membrane protein</topology>
    </subcellularLocation>
</comment>
<dbReference type="EMBL" id="QYZD01000021">
    <property type="protein sequence ID" value="RJG21709.1"/>
    <property type="molecule type" value="Genomic_DNA"/>
</dbReference>
<dbReference type="InterPro" id="IPR003439">
    <property type="entry name" value="ABC_transporter-like_ATP-bd"/>
</dbReference>
<accession>A0A3A3GI89</accession>
<dbReference type="SUPFAM" id="SSF52540">
    <property type="entry name" value="P-loop containing nucleoside triphosphate hydrolases"/>
    <property type="match status" value="1"/>
</dbReference>
<feature type="transmembrane region" description="Helical" evidence="7">
    <location>
        <begin position="14"/>
        <end position="33"/>
    </location>
</feature>
<evidence type="ECO:0000256" key="7">
    <source>
        <dbReference type="SAM" id="Phobius"/>
    </source>
</evidence>
<keyword evidence="6 7" id="KW-0472">Membrane</keyword>
<evidence type="ECO:0000313" key="11">
    <source>
        <dbReference type="Proteomes" id="UP000266177"/>
    </source>
</evidence>
<sequence length="653" mass="74323">MQTAGNLVINLEQAALGLLLVLGIFVIAMLVVLGKTWKQIARKERRFAFGPTAAIKIVLGLILYGLFLVVWDRAPAMLSSSYTWARLEEWAPARMVYVYWLAHAFAGLLLLYYAITSCFRAADGRNLVPVILGSIISGLTNTFVIYIINQTFNYENNFANGLFYYFIFGLLVHVIAERFIRTRIAVITNKLVYEKRVQLIDKTLRIPFERLEHFDRGKINACLNNDTEKISEGMHIAVTGVTSMVTIFFCLIYLGMMSVWGLLLSLGIIVVTVIINLVIGGQAHKLYEQTRDIQNVFFNYIHDLLHGFKELAMNKKRKKDFQRGMEGACDDYRNKGMKADLKFANAFIVEDLIFLSVVGLVAFVFPLLFAEIRGEVLYNYIFIFLYMTGPVTYLLYSFPQILQIQVSWKRIQDLLKEVTELEEQGYEEADPSAPASAPSLKLELDGVVYAYKHAEGDQFSIGPIDYEFRSGEVTFITGGNGSGKSTLAKIVTGLYRPDEGTVKINGVPQDPGSIREHISAIFSDFYLFDRLYGIDIQGREEEIQRLLEILQINDKVRITNGEFSTTKLSTGQKKRLALLVTYLEDRPICLFDEWAADQDPEYRKYFYLHLLPELKKRGKCVIAITHDDGYFHTADHVTRMELGKLDSLEVRHA</sequence>
<dbReference type="GO" id="GO:0005524">
    <property type="term" value="F:ATP binding"/>
    <property type="evidence" value="ECO:0007669"/>
    <property type="project" value="UniProtKB-KW"/>
</dbReference>
<dbReference type="InterPro" id="IPR039421">
    <property type="entry name" value="Type_1_exporter"/>
</dbReference>
<feature type="transmembrane region" description="Helical" evidence="7">
    <location>
        <begin position="260"/>
        <end position="279"/>
    </location>
</feature>
<evidence type="ECO:0000256" key="6">
    <source>
        <dbReference type="ARBA" id="ARBA00023136"/>
    </source>
</evidence>
<dbReference type="Gene3D" id="3.40.50.300">
    <property type="entry name" value="P-loop containing nucleotide triphosphate hydrolases"/>
    <property type="match status" value="1"/>
</dbReference>
<evidence type="ECO:0000259" key="8">
    <source>
        <dbReference type="PROSITE" id="PS50893"/>
    </source>
</evidence>
<evidence type="ECO:0000256" key="3">
    <source>
        <dbReference type="ARBA" id="ARBA00022741"/>
    </source>
</evidence>
<feature type="transmembrane region" description="Helical" evidence="7">
    <location>
        <begin position="161"/>
        <end position="180"/>
    </location>
</feature>
<dbReference type="GO" id="GO:0140359">
    <property type="term" value="F:ABC-type transporter activity"/>
    <property type="evidence" value="ECO:0007669"/>
    <property type="project" value="InterPro"/>
</dbReference>
<feature type="domain" description="ABC transmembrane type-1" evidence="9">
    <location>
        <begin position="131"/>
        <end position="403"/>
    </location>
</feature>
<keyword evidence="4" id="KW-0067">ATP-binding</keyword>
<dbReference type="GO" id="GO:0015833">
    <property type="term" value="P:peptide transport"/>
    <property type="evidence" value="ECO:0007669"/>
    <property type="project" value="InterPro"/>
</dbReference>
<dbReference type="GO" id="GO:1904680">
    <property type="term" value="F:peptide transmembrane transporter activity"/>
    <property type="evidence" value="ECO:0007669"/>
    <property type="project" value="InterPro"/>
</dbReference>
<reference evidence="10 11" key="1">
    <citation type="submission" date="2018-09" db="EMBL/GenBank/DDBJ databases">
        <title>Paenibacillus SK2017-BO5.</title>
        <authorList>
            <person name="Piskunova J.V."/>
            <person name="Dubiley S.A."/>
            <person name="Severinov K.V."/>
        </authorList>
    </citation>
    <scope>NUCLEOTIDE SEQUENCE [LARGE SCALE GENOMIC DNA]</scope>
    <source>
        <strain evidence="10 11">BO5</strain>
    </source>
</reference>
<keyword evidence="2 7" id="KW-0812">Transmembrane</keyword>
<evidence type="ECO:0000256" key="5">
    <source>
        <dbReference type="ARBA" id="ARBA00022989"/>
    </source>
</evidence>
<dbReference type="SUPFAM" id="SSF90123">
    <property type="entry name" value="ABC transporter transmembrane region"/>
    <property type="match status" value="1"/>
</dbReference>
<feature type="transmembrane region" description="Helical" evidence="7">
    <location>
        <begin position="377"/>
        <end position="396"/>
    </location>
</feature>
<organism evidence="10 11">
    <name type="scientific">Paenibacillus thiaminolyticus</name>
    <name type="common">Bacillus thiaminolyticus</name>
    <dbReference type="NCBI Taxonomy" id="49283"/>
    <lineage>
        <taxon>Bacteria</taxon>
        <taxon>Bacillati</taxon>
        <taxon>Bacillota</taxon>
        <taxon>Bacilli</taxon>
        <taxon>Bacillales</taxon>
        <taxon>Paenibacillaceae</taxon>
        <taxon>Paenibacillus</taxon>
    </lineage>
</organism>
<dbReference type="OrthoDB" id="846150at2"/>
<feature type="transmembrane region" description="Helical" evidence="7">
    <location>
        <begin position="343"/>
        <end position="365"/>
    </location>
</feature>
<dbReference type="PANTHER" id="PTHR24221:SF654">
    <property type="entry name" value="ATP-BINDING CASSETTE SUB-FAMILY B MEMBER 6"/>
    <property type="match status" value="1"/>
</dbReference>
<dbReference type="GO" id="GO:0016887">
    <property type="term" value="F:ATP hydrolysis activity"/>
    <property type="evidence" value="ECO:0007669"/>
    <property type="project" value="InterPro"/>
</dbReference>
<keyword evidence="5 7" id="KW-1133">Transmembrane helix</keyword>
<evidence type="ECO:0000313" key="10">
    <source>
        <dbReference type="EMBL" id="RJG21709.1"/>
    </source>
</evidence>